<gene>
    <name evidence="2" type="ORF">C8N24_5812</name>
</gene>
<protein>
    <submittedName>
        <fullName evidence="2">TusA-related sulfurtransferase</fullName>
    </submittedName>
</protein>
<dbReference type="Gene3D" id="3.30.110.40">
    <property type="entry name" value="TusA-like domain"/>
    <property type="match status" value="1"/>
</dbReference>
<keyword evidence="3" id="KW-1185">Reference proteome</keyword>
<keyword evidence="2" id="KW-0808">Transferase</keyword>
<accession>A0A660L758</accession>
<dbReference type="EMBL" id="RBIL01000002">
    <property type="protein sequence ID" value="RKQ87783.1"/>
    <property type="molecule type" value="Genomic_DNA"/>
</dbReference>
<dbReference type="InterPro" id="IPR036868">
    <property type="entry name" value="TusA-like_sf"/>
</dbReference>
<feature type="domain" description="UPF0033" evidence="1">
    <location>
        <begin position="5"/>
        <end position="29"/>
    </location>
</feature>
<evidence type="ECO:0000259" key="1">
    <source>
        <dbReference type="PROSITE" id="PS01148"/>
    </source>
</evidence>
<organism evidence="2 3">
    <name type="scientific">Solirubrobacter pauli</name>
    <dbReference type="NCBI Taxonomy" id="166793"/>
    <lineage>
        <taxon>Bacteria</taxon>
        <taxon>Bacillati</taxon>
        <taxon>Actinomycetota</taxon>
        <taxon>Thermoleophilia</taxon>
        <taxon>Solirubrobacterales</taxon>
        <taxon>Solirubrobacteraceae</taxon>
        <taxon>Solirubrobacter</taxon>
    </lineage>
</organism>
<dbReference type="Proteomes" id="UP000278962">
    <property type="component" value="Unassembled WGS sequence"/>
</dbReference>
<dbReference type="RefSeq" id="WP_211340172.1">
    <property type="nucleotide sequence ID" value="NZ_RBIL01000002.1"/>
</dbReference>
<dbReference type="InterPro" id="IPR001455">
    <property type="entry name" value="TusA-like"/>
</dbReference>
<reference evidence="2 3" key="1">
    <citation type="submission" date="2018-10" db="EMBL/GenBank/DDBJ databases">
        <title>Genomic Encyclopedia of Archaeal and Bacterial Type Strains, Phase II (KMG-II): from individual species to whole genera.</title>
        <authorList>
            <person name="Goeker M."/>
        </authorList>
    </citation>
    <scope>NUCLEOTIDE SEQUENCE [LARGE SCALE GENOMIC DNA]</scope>
    <source>
        <strain evidence="2 3">DSM 14954</strain>
    </source>
</reference>
<sequence length="69" mass="7369">MAHTLDVSTLRCPMTWVRTKLELERLAAGETLEVTLPAGEAETNVPRSAREAGHAVDGAGTRITIVRAA</sequence>
<dbReference type="Pfam" id="PF01206">
    <property type="entry name" value="TusA"/>
    <property type="match status" value="1"/>
</dbReference>
<proteinExistence type="predicted"/>
<comment type="caution">
    <text evidence="2">The sequence shown here is derived from an EMBL/GenBank/DDBJ whole genome shotgun (WGS) entry which is preliminary data.</text>
</comment>
<dbReference type="AlphaFoldDB" id="A0A660L758"/>
<dbReference type="PROSITE" id="PS01148">
    <property type="entry name" value="UPF0033"/>
    <property type="match status" value="1"/>
</dbReference>
<dbReference type="SUPFAM" id="SSF64307">
    <property type="entry name" value="SirA-like"/>
    <property type="match status" value="1"/>
</dbReference>
<dbReference type="GO" id="GO:0016740">
    <property type="term" value="F:transferase activity"/>
    <property type="evidence" value="ECO:0007669"/>
    <property type="project" value="UniProtKB-KW"/>
</dbReference>
<dbReference type="CDD" id="cd00291">
    <property type="entry name" value="SirA_YedF_YeeD"/>
    <property type="match status" value="1"/>
</dbReference>
<evidence type="ECO:0000313" key="3">
    <source>
        <dbReference type="Proteomes" id="UP000278962"/>
    </source>
</evidence>
<evidence type="ECO:0000313" key="2">
    <source>
        <dbReference type="EMBL" id="RKQ87783.1"/>
    </source>
</evidence>
<name>A0A660L758_9ACTN</name>